<reference evidence="2 3" key="1">
    <citation type="submission" date="2018-07" db="EMBL/GenBank/DDBJ databases">
        <title>Dyella monticola sp. nov. and Dyella psychrodurans sp. nov. isolated from monsoon evergreen broad-leaved forest soil of Dinghu Mountain, China.</title>
        <authorList>
            <person name="Gao Z."/>
            <person name="Qiu L."/>
        </authorList>
    </citation>
    <scope>NUCLEOTIDE SEQUENCE [LARGE SCALE GENOMIC DNA]</scope>
    <source>
        <strain evidence="2 3">4MSK11</strain>
    </source>
</reference>
<evidence type="ECO:0000313" key="2">
    <source>
        <dbReference type="EMBL" id="RDS80070.1"/>
    </source>
</evidence>
<feature type="transmembrane region" description="Helical" evidence="1">
    <location>
        <begin position="64"/>
        <end position="82"/>
    </location>
</feature>
<protein>
    <submittedName>
        <fullName evidence="2">Uncharacterized protein</fullName>
    </submittedName>
</protein>
<keyword evidence="3" id="KW-1185">Reference proteome</keyword>
<organism evidence="2 3">
    <name type="scientific">Dyella psychrodurans</name>
    <dbReference type="NCBI Taxonomy" id="1927960"/>
    <lineage>
        <taxon>Bacteria</taxon>
        <taxon>Pseudomonadati</taxon>
        <taxon>Pseudomonadota</taxon>
        <taxon>Gammaproteobacteria</taxon>
        <taxon>Lysobacterales</taxon>
        <taxon>Rhodanobacteraceae</taxon>
        <taxon>Dyella</taxon>
    </lineage>
</organism>
<gene>
    <name evidence="2" type="ORF">DWU99_20110</name>
</gene>
<feature type="transmembrane region" description="Helical" evidence="1">
    <location>
        <begin position="35"/>
        <end position="52"/>
    </location>
</feature>
<sequence>MPILMSIIVLMMVAFDIWKHGLHAPHHDEDTADHIAMLLMYGQVPIMFWFAASGRKRVRRILPTLFLQLGLWAVTFVAAVRLS</sequence>
<keyword evidence="1" id="KW-0812">Transmembrane</keyword>
<proteinExistence type="predicted"/>
<evidence type="ECO:0000313" key="3">
    <source>
        <dbReference type="Proteomes" id="UP000255334"/>
    </source>
</evidence>
<accession>A0A370WVF3</accession>
<name>A0A370WVF3_9GAMM</name>
<comment type="caution">
    <text evidence="2">The sequence shown here is derived from an EMBL/GenBank/DDBJ whole genome shotgun (WGS) entry which is preliminary data.</text>
</comment>
<dbReference type="EMBL" id="QRBF01000011">
    <property type="protein sequence ID" value="RDS80070.1"/>
    <property type="molecule type" value="Genomic_DNA"/>
</dbReference>
<keyword evidence="1" id="KW-1133">Transmembrane helix</keyword>
<dbReference type="AlphaFoldDB" id="A0A370WVF3"/>
<dbReference type="Proteomes" id="UP000255334">
    <property type="component" value="Unassembled WGS sequence"/>
</dbReference>
<keyword evidence="1" id="KW-0472">Membrane</keyword>
<evidence type="ECO:0000256" key="1">
    <source>
        <dbReference type="SAM" id="Phobius"/>
    </source>
</evidence>